<dbReference type="PROSITE" id="PS00723">
    <property type="entry name" value="POLYPRENYL_SYNTHASE_1"/>
    <property type="match status" value="1"/>
</dbReference>
<reference evidence="9" key="1">
    <citation type="submission" date="2016-11" db="UniProtKB">
        <authorList>
            <consortium name="WormBaseParasite"/>
        </authorList>
    </citation>
    <scope>IDENTIFICATION</scope>
</reference>
<organism evidence="8 9">
    <name type="scientific">Macrostomum lignano</name>
    <dbReference type="NCBI Taxonomy" id="282301"/>
    <lineage>
        <taxon>Eukaryota</taxon>
        <taxon>Metazoa</taxon>
        <taxon>Spiralia</taxon>
        <taxon>Lophotrochozoa</taxon>
        <taxon>Platyhelminthes</taxon>
        <taxon>Rhabditophora</taxon>
        <taxon>Macrostomorpha</taxon>
        <taxon>Macrostomida</taxon>
        <taxon>Macrostomidae</taxon>
        <taxon>Macrostomum</taxon>
    </lineage>
</organism>
<accession>A0A1I8GJM9</accession>
<evidence type="ECO:0000256" key="1">
    <source>
        <dbReference type="ARBA" id="ARBA00001946"/>
    </source>
</evidence>
<evidence type="ECO:0000256" key="3">
    <source>
        <dbReference type="ARBA" id="ARBA00022723"/>
    </source>
</evidence>
<feature type="region of interest" description="Disordered" evidence="7">
    <location>
        <begin position="258"/>
        <end position="280"/>
    </location>
</feature>
<dbReference type="CDD" id="cd00685">
    <property type="entry name" value="Trans_IPPS_HT"/>
    <property type="match status" value="1"/>
</dbReference>
<dbReference type="AlphaFoldDB" id="A0A1I8GJM9"/>
<dbReference type="SUPFAM" id="SSF48576">
    <property type="entry name" value="Terpenoid synthases"/>
    <property type="match status" value="2"/>
</dbReference>
<comment type="cofactor">
    <cofactor evidence="1">
        <name>Mg(2+)</name>
        <dbReference type="ChEBI" id="CHEBI:18420"/>
    </cofactor>
</comment>
<dbReference type="PANTHER" id="PTHR11525:SF0">
    <property type="entry name" value="FARNESYL PYROPHOSPHATE SYNTHASE"/>
    <property type="match status" value="1"/>
</dbReference>
<evidence type="ECO:0000256" key="2">
    <source>
        <dbReference type="ARBA" id="ARBA00022679"/>
    </source>
</evidence>
<dbReference type="PANTHER" id="PTHR11525">
    <property type="entry name" value="FARNESYL-PYROPHOSPHATE SYNTHETASE"/>
    <property type="match status" value="1"/>
</dbReference>
<dbReference type="Gene3D" id="1.10.600.10">
    <property type="entry name" value="Farnesyl Diphosphate Synthase"/>
    <property type="match status" value="2"/>
</dbReference>
<dbReference type="InterPro" id="IPR000092">
    <property type="entry name" value="Polyprenyl_synt"/>
</dbReference>
<dbReference type="GO" id="GO:0004337">
    <property type="term" value="F:(2E,6E)-farnesyl diphosphate synthase activity"/>
    <property type="evidence" value="ECO:0007669"/>
    <property type="project" value="TreeGrafter"/>
</dbReference>
<evidence type="ECO:0000256" key="7">
    <source>
        <dbReference type="SAM" id="MobiDB-lite"/>
    </source>
</evidence>
<evidence type="ECO:0000256" key="5">
    <source>
        <dbReference type="ARBA" id="ARBA00034546"/>
    </source>
</evidence>
<name>A0A1I8GJM9_9PLAT</name>
<evidence type="ECO:0000313" key="8">
    <source>
        <dbReference type="Proteomes" id="UP000095280"/>
    </source>
</evidence>
<sequence>MMMNGHSPMPSWQQLLATLDASFDSAKSAVLTQVDPTGASPVLGHLSRVLDYNVPHGKKTRGVTVLLAWAAFAKDRAIADAETACPAAWAVELLQASFLVHDDIMDGSQTRRGRPCWFRNDGVGLMAVNDGIFLDQALYALLSSAYSEHPQYSRLMDLFHSVTLTTCIGQALDMSLGVSGLTWSAYREMVCRKTAHYSFHLPVAAALLLRNRPELVGVAKPLLLRIGEYFQGQKGRSPPALQVKLCWSRRYSLPIKPPQDHRSAVDHRVRSSPGLADGKQRGARYEAHIFKGPYQTWAEAQKHEQVAQDDYLDFYGDPAETGKIGTDIQEAKCSWLALTALDRLRAAASAKPDGDNSPSPSEASSLLARFQDCYGQSEPDRVAAVGDIYRRLRLDAAYAEFEAAEFASIGASVEQLDSPELRLVCRTLLQLIHGRRK</sequence>
<dbReference type="GO" id="GO:0005737">
    <property type="term" value="C:cytoplasm"/>
    <property type="evidence" value="ECO:0007669"/>
    <property type="project" value="TreeGrafter"/>
</dbReference>
<keyword evidence="2 6" id="KW-0808">Transferase</keyword>
<evidence type="ECO:0000256" key="4">
    <source>
        <dbReference type="ARBA" id="ARBA00022842"/>
    </source>
</evidence>
<keyword evidence="3" id="KW-0479">Metal-binding</keyword>
<dbReference type="Proteomes" id="UP000095280">
    <property type="component" value="Unplaced"/>
</dbReference>
<evidence type="ECO:0000313" key="9">
    <source>
        <dbReference type="WBParaSite" id="maker-uti_cns_0002059-snap-gene-0.3-mRNA-1"/>
    </source>
</evidence>
<dbReference type="WBParaSite" id="maker-uti_cns_0002059-snap-gene-0.3-mRNA-1">
    <property type="protein sequence ID" value="maker-uti_cns_0002059-snap-gene-0.3-mRNA-1"/>
    <property type="gene ID" value="maker-uti_cns_0002059-snap-gene-0.3"/>
</dbReference>
<keyword evidence="4" id="KW-0460">Magnesium</keyword>
<dbReference type="GO" id="GO:0045337">
    <property type="term" value="P:farnesyl diphosphate biosynthetic process"/>
    <property type="evidence" value="ECO:0007669"/>
    <property type="project" value="TreeGrafter"/>
</dbReference>
<dbReference type="GO" id="GO:0004161">
    <property type="term" value="F:dimethylallyltranstransferase activity"/>
    <property type="evidence" value="ECO:0007669"/>
    <property type="project" value="TreeGrafter"/>
</dbReference>
<comment type="similarity">
    <text evidence="6">Belongs to the FPP/GGPP synthase family.</text>
</comment>
<proteinExistence type="inferred from homology"/>
<evidence type="ECO:0000256" key="6">
    <source>
        <dbReference type="RuleBase" id="RU004466"/>
    </source>
</evidence>
<dbReference type="InterPro" id="IPR008949">
    <property type="entry name" value="Isoprenoid_synthase_dom_sf"/>
</dbReference>
<dbReference type="InterPro" id="IPR033749">
    <property type="entry name" value="Polyprenyl_synt_CS"/>
</dbReference>
<dbReference type="Pfam" id="PF00348">
    <property type="entry name" value="polyprenyl_synt"/>
    <property type="match status" value="2"/>
</dbReference>
<feature type="compositionally biased region" description="Basic and acidic residues" evidence="7">
    <location>
        <begin position="258"/>
        <end position="269"/>
    </location>
</feature>
<keyword evidence="8" id="KW-1185">Reference proteome</keyword>
<dbReference type="InterPro" id="IPR039702">
    <property type="entry name" value="FPS1-like"/>
</dbReference>
<protein>
    <recommendedName>
        <fullName evidence="5">Farnesyl pyrophosphate synthase</fullName>
    </recommendedName>
</protein>
<dbReference type="GO" id="GO:0046872">
    <property type="term" value="F:metal ion binding"/>
    <property type="evidence" value="ECO:0007669"/>
    <property type="project" value="UniProtKB-KW"/>
</dbReference>